<gene>
    <name evidence="2" type="ORF">S2091_2854</name>
</gene>
<evidence type="ECO:0000313" key="3">
    <source>
        <dbReference type="Proteomes" id="UP000237839"/>
    </source>
</evidence>
<accession>A0A2S9GXN8</accession>
<organism evidence="2 3">
    <name type="scientific">Solimicrobium silvestre</name>
    <dbReference type="NCBI Taxonomy" id="2099400"/>
    <lineage>
        <taxon>Bacteria</taxon>
        <taxon>Pseudomonadati</taxon>
        <taxon>Pseudomonadota</taxon>
        <taxon>Betaproteobacteria</taxon>
        <taxon>Burkholderiales</taxon>
        <taxon>Oxalobacteraceae</taxon>
        <taxon>Solimicrobium</taxon>
    </lineage>
</organism>
<dbReference type="Proteomes" id="UP000237839">
    <property type="component" value="Unassembled WGS sequence"/>
</dbReference>
<dbReference type="RefSeq" id="WP_105532601.1">
    <property type="nucleotide sequence ID" value="NZ_PUGF01000013.1"/>
</dbReference>
<proteinExistence type="inferred from homology"/>
<evidence type="ECO:0000256" key="1">
    <source>
        <dbReference type="ARBA" id="ARBA00007613"/>
    </source>
</evidence>
<dbReference type="OrthoDB" id="8553524at2"/>
<dbReference type="Pfam" id="PF02321">
    <property type="entry name" value="OEP"/>
    <property type="match status" value="1"/>
</dbReference>
<dbReference type="AlphaFoldDB" id="A0A2S9GXN8"/>
<keyword evidence="3" id="KW-1185">Reference proteome</keyword>
<dbReference type="PANTHER" id="PTHR30203:SF29">
    <property type="entry name" value="PROTEIN CYAE"/>
    <property type="match status" value="1"/>
</dbReference>
<comment type="caution">
    <text evidence="2">The sequence shown here is derived from an EMBL/GenBank/DDBJ whole genome shotgun (WGS) entry which is preliminary data.</text>
</comment>
<dbReference type="InterPro" id="IPR003423">
    <property type="entry name" value="OMP_efflux"/>
</dbReference>
<dbReference type="PANTHER" id="PTHR30203">
    <property type="entry name" value="OUTER MEMBRANE CATION EFFLUX PROTEIN"/>
    <property type="match status" value="1"/>
</dbReference>
<comment type="similarity">
    <text evidence="1">Belongs to the outer membrane factor (OMF) (TC 1.B.17) family.</text>
</comment>
<dbReference type="EMBL" id="PUGF01000013">
    <property type="protein sequence ID" value="PRC92479.1"/>
    <property type="molecule type" value="Genomic_DNA"/>
</dbReference>
<sequence length="156" mass="17722">MHNSRSRPIPRSTTPALWVSRFRRWVNFRSAAIPLFDGVSHSYRVQAAKAKYESKAAELANLEIRISLEVWKDYYAMEMETENLKLSAELEDSASLSFNVSQGRYKYGVGNILELLTAQTVLINARQQKISVLSNWRSARIKLAASLGKLGMWAVE</sequence>
<name>A0A2S9GXN8_9BURK</name>
<dbReference type="GO" id="GO:0015562">
    <property type="term" value="F:efflux transmembrane transporter activity"/>
    <property type="evidence" value="ECO:0007669"/>
    <property type="project" value="InterPro"/>
</dbReference>
<dbReference type="InterPro" id="IPR010131">
    <property type="entry name" value="MdtP/NodT-like"/>
</dbReference>
<evidence type="ECO:0000313" key="2">
    <source>
        <dbReference type="EMBL" id="PRC92479.1"/>
    </source>
</evidence>
<reference evidence="2 3" key="1">
    <citation type="submission" date="2018-02" db="EMBL/GenBank/DDBJ databases">
        <title>Solimicrobium silvestre gen. nov., sp. nov., isolated from alpine forest soil.</title>
        <authorList>
            <person name="Margesin R."/>
            <person name="Albuquerque L."/>
            <person name="Zhang D.-C."/>
            <person name="Froufe H.J.C."/>
            <person name="Severino R."/>
            <person name="Roxo I."/>
            <person name="Egas C."/>
            <person name="Da Costa M.S."/>
        </authorList>
    </citation>
    <scope>NUCLEOTIDE SEQUENCE [LARGE SCALE GENOMIC DNA]</scope>
    <source>
        <strain evidence="2 3">S20-91</strain>
    </source>
</reference>
<dbReference type="SUPFAM" id="SSF56954">
    <property type="entry name" value="Outer membrane efflux proteins (OEP)"/>
    <property type="match status" value="1"/>
</dbReference>
<protein>
    <submittedName>
        <fullName evidence="2">Outer membrane efflux protein</fullName>
    </submittedName>
</protein>
<dbReference type="Gene3D" id="1.20.1600.10">
    <property type="entry name" value="Outer membrane efflux proteins (OEP)"/>
    <property type="match status" value="1"/>
</dbReference>